<evidence type="ECO:0000313" key="2">
    <source>
        <dbReference type="EMBL" id="MCE2055830.1"/>
    </source>
</evidence>
<protein>
    <submittedName>
        <fullName evidence="2">Uncharacterized protein</fullName>
    </submittedName>
</protein>
<comment type="caution">
    <text evidence="2">The sequence shown here is derived from an EMBL/GenBank/DDBJ whole genome shotgun (WGS) entry which is preliminary data.</text>
</comment>
<evidence type="ECO:0000313" key="3">
    <source>
        <dbReference type="Proteomes" id="UP000823775"/>
    </source>
</evidence>
<dbReference type="Proteomes" id="UP000823775">
    <property type="component" value="Unassembled WGS sequence"/>
</dbReference>
<feature type="compositionally biased region" description="Polar residues" evidence="1">
    <location>
        <begin position="39"/>
        <end position="54"/>
    </location>
</feature>
<accession>A0ABS8W2W3</accession>
<gene>
    <name evidence="2" type="ORF">HAX54_043535</name>
</gene>
<sequence length="99" mass="11039">MSIVCAQPPQDWGAYACSHDPLALHEVYRRVITSRPWSDCTSKGSLPPRTTQMQMDRPSPPTRLCCLALRKVWKVQKDAGPRSFLGCCGTLNDVKVQHG</sequence>
<reference evidence="2 3" key="1">
    <citation type="journal article" date="2021" name="BMC Genomics">
        <title>Datura genome reveals duplications of psychoactive alkaloid biosynthetic genes and high mutation rate following tissue culture.</title>
        <authorList>
            <person name="Rajewski A."/>
            <person name="Carter-House D."/>
            <person name="Stajich J."/>
            <person name="Litt A."/>
        </authorList>
    </citation>
    <scope>NUCLEOTIDE SEQUENCE [LARGE SCALE GENOMIC DNA]</scope>
    <source>
        <strain evidence="2">AR-01</strain>
    </source>
</reference>
<proteinExistence type="predicted"/>
<organism evidence="2 3">
    <name type="scientific">Datura stramonium</name>
    <name type="common">Jimsonweed</name>
    <name type="synonym">Common thornapple</name>
    <dbReference type="NCBI Taxonomy" id="4076"/>
    <lineage>
        <taxon>Eukaryota</taxon>
        <taxon>Viridiplantae</taxon>
        <taxon>Streptophyta</taxon>
        <taxon>Embryophyta</taxon>
        <taxon>Tracheophyta</taxon>
        <taxon>Spermatophyta</taxon>
        <taxon>Magnoliopsida</taxon>
        <taxon>eudicotyledons</taxon>
        <taxon>Gunneridae</taxon>
        <taxon>Pentapetalae</taxon>
        <taxon>asterids</taxon>
        <taxon>lamiids</taxon>
        <taxon>Solanales</taxon>
        <taxon>Solanaceae</taxon>
        <taxon>Solanoideae</taxon>
        <taxon>Datureae</taxon>
        <taxon>Datura</taxon>
    </lineage>
</organism>
<name>A0ABS8W2W3_DATST</name>
<evidence type="ECO:0000256" key="1">
    <source>
        <dbReference type="SAM" id="MobiDB-lite"/>
    </source>
</evidence>
<dbReference type="EMBL" id="JACEIK010006521">
    <property type="protein sequence ID" value="MCE2055830.1"/>
    <property type="molecule type" value="Genomic_DNA"/>
</dbReference>
<feature type="region of interest" description="Disordered" evidence="1">
    <location>
        <begin position="39"/>
        <end position="59"/>
    </location>
</feature>
<keyword evidence="3" id="KW-1185">Reference proteome</keyword>